<dbReference type="InterPro" id="IPR003841">
    <property type="entry name" value="Na/Pi_transpt"/>
</dbReference>
<dbReference type="OrthoDB" id="9763003at2"/>
<feature type="transmembrane region" description="Helical" evidence="6">
    <location>
        <begin position="97"/>
        <end position="120"/>
    </location>
</feature>
<gene>
    <name evidence="8" type="ORF">JN12_01322</name>
</gene>
<feature type="transmembrane region" description="Helical" evidence="6">
    <location>
        <begin position="211"/>
        <end position="229"/>
    </location>
</feature>
<dbReference type="Proteomes" id="UP000319449">
    <property type="component" value="Unassembled WGS sequence"/>
</dbReference>
<organism evidence="8 9">
    <name type="scientific">Geobacter argillaceus</name>
    <dbReference type="NCBI Taxonomy" id="345631"/>
    <lineage>
        <taxon>Bacteria</taxon>
        <taxon>Pseudomonadati</taxon>
        <taxon>Thermodesulfobacteriota</taxon>
        <taxon>Desulfuromonadia</taxon>
        <taxon>Geobacterales</taxon>
        <taxon>Geobacteraceae</taxon>
        <taxon>Geobacter</taxon>
    </lineage>
</organism>
<dbReference type="RefSeq" id="WP_145020041.1">
    <property type="nucleotide sequence ID" value="NZ_VLLN01000006.1"/>
</dbReference>
<evidence type="ECO:0000256" key="6">
    <source>
        <dbReference type="SAM" id="Phobius"/>
    </source>
</evidence>
<dbReference type="GO" id="GO:0044341">
    <property type="term" value="P:sodium-dependent phosphate transport"/>
    <property type="evidence" value="ECO:0007669"/>
    <property type="project" value="InterPro"/>
</dbReference>
<feature type="transmembrane region" description="Helical" evidence="6">
    <location>
        <begin position="129"/>
        <end position="146"/>
    </location>
</feature>
<dbReference type="InterPro" id="IPR026022">
    <property type="entry name" value="PhoU_dom"/>
</dbReference>
<comment type="caution">
    <text evidence="8">The sequence shown here is derived from an EMBL/GenBank/DDBJ whole genome shotgun (WGS) entry which is preliminary data.</text>
</comment>
<evidence type="ECO:0000313" key="9">
    <source>
        <dbReference type="Proteomes" id="UP000319449"/>
    </source>
</evidence>
<dbReference type="GO" id="GO:0005886">
    <property type="term" value="C:plasma membrane"/>
    <property type="evidence" value="ECO:0007669"/>
    <property type="project" value="UniProtKB-SubCell"/>
</dbReference>
<accession>A0A562VPG3</accession>
<keyword evidence="4 6" id="KW-1133">Transmembrane helix</keyword>
<feature type="transmembrane region" description="Helical" evidence="6">
    <location>
        <begin position="241"/>
        <end position="263"/>
    </location>
</feature>
<evidence type="ECO:0000256" key="4">
    <source>
        <dbReference type="ARBA" id="ARBA00022989"/>
    </source>
</evidence>
<dbReference type="AlphaFoldDB" id="A0A562VPG3"/>
<evidence type="ECO:0000256" key="3">
    <source>
        <dbReference type="ARBA" id="ARBA00022692"/>
    </source>
</evidence>
<keyword evidence="2" id="KW-1003">Cell membrane</keyword>
<dbReference type="PANTHER" id="PTHR10010">
    <property type="entry name" value="SOLUTE CARRIER FAMILY 34 SODIUM PHOSPHATE , MEMBER 2-RELATED"/>
    <property type="match status" value="1"/>
</dbReference>
<dbReference type="SUPFAM" id="SSF109755">
    <property type="entry name" value="PhoU-like"/>
    <property type="match status" value="1"/>
</dbReference>
<dbReference type="InterPro" id="IPR038078">
    <property type="entry name" value="PhoU-like_sf"/>
</dbReference>
<dbReference type="Pfam" id="PF02690">
    <property type="entry name" value="Na_Pi_cotrans"/>
    <property type="match status" value="1"/>
</dbReference>
<feature type="transmembrane region" description="Helical" evidence="6">
    <location>
        <begin position="67"/>
        <end position="85"/>
    </location>
</feature>
<evidence type="ECO:0000256" key="2">
    <source>
        <dbReference type="ARBA" id="ARBA00022475"/>
    </source>
</evidence>
<dbReference type="EMBL" id="VLLN01000006">
    <property type="protein sequence ID" value="TWJ19833.1"/>
    <property type="molecule type" value="Genomic_DNA"/>
</dbReference>
<feature type="transmembrane region" description="Helical" evidence="6">
    <location>
        <begin position="303"/>
        <end position="322"/>
    </location>
</feature>
<keyword evidence="9" id="KW-1185">Reference proteome</keyword>
<sequence length="559" mass="60600">MPLSSLSEALGGLGLFILGMKTMSEGLQRISGERFRFALERITGNRFAAALIGSGLAVLLQSSTTASVIVIGFVNAGLISLYQALGVLLGTGLGATLAVQFIAFQSTIFAFPAILAGVLLRSFSKKRRNLYIGDLLLGAGLVFFGMRLLENGLIPIGQSAVIQGVSTHVFSWRGSSVLIGAILTLLIQSNSVATGVIIAMTGSGLVNFGDGIAMIVGESLGIAAFTLFATINGTPAAKRTAYLYVTISLLAVVLTLLAFPLFVKAVVLVSPDRDTITADLVNTLSSARLMAPNSLVARHLANAHTLFNIFSIVLFLPLIGFFTRSSLFTLPGARKGDIEPRPQFLDWRVINTPMLALMQARNETRRMGETALAMFHETMQLFNRFDTTKVSLVRQQEEQLDVLHRDISQFLVQVSRQPLDAERSMEIPLLIQTVNNLEHMGDGIMAVLTYLTNKKESHILFSNEAMDELKRLSDATVAIVTLAIAEDGGGDDGDLLPTARQLKDEVSLLEELMHRNHVMRMRGGFCSVDAGLLYGDIIVAFTKITDHAYAIIKSRRELL</sequence>
<name>A0A562VPG3_9BACT</name>
<feature type="domain" description="PhoU" evidence="7">
    <location>
        <begin position="365"/>
        <end position="444"/>
    </location>
</feature>
<dbReference type="Gene3D" id="1.20.58.220">
    <property type="entry name" value="Phosphate transport system protein phou homolog 2, domain 2"/>
    <property type="match status" value="1"/>
</dbReference>
<keyword evidence="5 6" id="KW-0472">Membrane</keyword>
<dbReference type="GO" id="GO:0005436">
    <property type="term" value="F:sodium:phosphate symporter activity"/>
    <property type="evidence" value="ECO:0007669"/>
    <property type="project" value="InterPro"/>
</dbReference>
<evidence type="ECO:0000259" key="7">
    <source>
        <dbReference type="Pfam" id="PF01895"/>
    </source>
</evidence>
<evidence type="ECO:0000256" key="1">
    <source>
        <dbReference type="ARBA" id="ARBA00004651"/>
    </source>
</evidence>
<feature type="transmembrane region" description="Helical" evidence="6">
    <location>
        <begin position="42"/>
        <end position="60"/>
    </location>
</feature>
<dbReference type="Pfam" id="PF01895">
    <property type="entry name" value="PhoU"/>
    <property type="match status" value="1"/>
</dbReference>
<dbReference type="PANTHER" id="PTHR10010:SF46">
    <property type="entry name" value="SODIUM-DEPENDENT PHOSPHATE TRANSPORT PROTEIN 2B"/>
    <property type="match status" value="1"/>
</dbReference>
<evidence type="ECO:0000256" key="5">
    <source>
        <dbReference type="ARBA" id="ARBA00023136"/>
    </source>
</evidence>
<dbReference type="NCBIfam" id="NF037997">
    <property type="entry name" value="Na_Pi_symport"/>
    <property type="match status" value="1"/>
</dbReference>
<proteinExistence type="predicted"/>
<protein>
    <submittedName>
        <fullName evidence="8">Phosphate:Na+ symporter</fullName>
    </submittedName>
</protein>
<reference evidence="8 9" key="1">
    <citation type="submission" date="2019-07" db="EMBL/GenBank/DDBJ databases">
        <title>Genomic Encyclopedia of Archaeal and Bacterial Type Strains, Phase II (KMG-II): from individual species to whole genera.</title>
        <authorList>
            <person name="Goeker M."/>
        </authorList>
    </citation>
    <scope>NUCLEOTIDE SEQUENCE [LARGE SCALE GENOMIC DNA]</scope>
    <source>
        <strain evidence="8 9">ATCC BAA-1139</strain>
    </source>
</reference>
<keyword evidence="3 6" id="KW-0812">Transmembrane</keyword>
<comment type="subcellular location">
    <subcellularLocation>
        <location evidence="1">Cell membrane</location>
        <topology evidence="1">Multi-pass membrane protein</topology>
    </subcellularLocation>
</comment>
<feature type="transmembrane region" description="Helical" evidence="6">
    <location>
        <begin position="177"/>
        <end position="199"/>
    </location>
</feature>
<evidence type="ECO:0000313" key="8">
    <source>
        <dbReference type="EMBL" id="TWJ19833.1"/>
    </source>
</evidence>